<reference evidence="2 3" key="1">
    <citation type="journal article" date="2018" name="Sci. Rep.">
        <title>Genomic signatures of local adaptation to the degree of environmental predictability in rotifers.</title>
        <authorList>
            <person name="Franch-Gras L."/>
            <person name="Hahn C."/>
            <person name="Garcia-Roger E.M."/>
            <person name="Carmona M.J."/>
            <person name="Serra M."/>
            <person name="Gomez A."/>
        </authorList>
    </citation>
    <scope>NUCLEOTIDE SEQUENCE [LARGE SCALE GENOMIC DNA]</scope>
    <source>
        <strain evidence="2">HYR1</strain>
    </source>
</reference>
<proteinExistence type="predicted"/>
<gene>
    <name evidence="2" type="ORF">BpHYR1_005808</name>
</gene>
<dbReference type="AlphaFoldDB" id="A0A3M7QF19"/>
<feature type="region of interest" description="Disordered" evidence="1">
    <location>
        <begin position="20"/>
        <end position="42"/>
    </location>
</feature>
<evidence type="ECO:0000256" key="1">
    <source>
        <dbReference type="SAM" id="MobiDB-lite"/>
    </source>
</evidence>
<keyword evidence="3" id="KW-1185">Reference proteome</keyword>
<protein>
    <submittedName>
        <fullName evidence="2">Uncharacterized protein</fullName>
    </submittedName>
</protein>
<evidence type="ECO:0000313" key="2">
    <source>
        <dbReference type="EMBL" id="RNA09535.1"/>
    </source>
</evidence>
<sequence>MANLLKISFKQIAFKKKKRQKKNKKNIRKEDSSKHNLMESDRPSLEEFRKNIKLLKVENFQNLENIRDVTTISCDNYICSWERSFQLTITSLQEIQIIPLRIILLAGDKTIRFNFCLIKNEFLCFNSFGREKFIKKKDRIVKPYWLFRNDLRAYFEYELKKKLSSIVEFKLERMTDAIFFLNKI</sequence>
<evidence type="ECO:0000313" key="3">
    <source>
        <dbReference type="Proteomes" id="UP000276133"/>
    </source>
</evidence>
<feature type="compositionally biased region" description="Basic and acidic residues" evidence="1">
    <location>
        <begin position="28"/>
        <end position="42"/>
    </location>
</feature>
<accession>A0A3M7QF19</accession>
<organism evidence="2 3">
    <name type="scientific">Brachionus plicatilis</name>
    <name type="common">Marine rotifer</name>
    <name type="synonym">Brachionus muelleri</name>
    <dbReference type="NCBI Taxonomy" id="10195"/>
    <lineage>
        <taxon>Eukaryota</taxon>
        <taxon>Metazoa</taxon>
        <taxon>Spiralia</taxon>
        <taxon>Gnathifera</taxon>
        <taxon>Rotifera</taxon>
        <taxon>Eurotatoria</taxon>
        <taxon>Monogononta</taxon>
        <taxon>Pseudotrocha</taxon>
        <taxon>Ploima</taxon>
        <taxon>Brachionidae</taxon>
        <taxon>Brachionus</taxon>
    </lineage>
</organism>
<comment type="caution">
    <text evidence="2">The sequence shown here is derived from an EMBL/GenBank/DDBJ whole genome shotgun (WGS) entry which is preliminary data.</text>
</comment>
<name>A0A3M7QF19_BRAPC</name>
<dbReference type="EMBL" id="REGN01006449">
    <property type="protein sequence ID" value="RNA09535.1"/>
    <property type="molecule type" value="Genomic_DNA"/>
</dbReference>
<dbReference type="Proteomes" id="UP000276133">
    <property type="component" value="Unassembled WGS sequence"/>
</dbReference>